<feature type="compositionally biased region" description="Basic and acidic residues" evidence="1">
    <location>
        <begin position="68"/>
        <end position="80"/>
    </location>
</feature>
<feature type="region of interest" description="Disordered" evidence="1">
    <location>
        <begin position="100"/>
        <end position="129"/>
    </location>
</feature>
<feature type="compositionally biased region" description="Polar residues" evidence="1">
    <location>
        <begin position="53"/>
        <end position="63"/>
    </location>
</feature>
<sequence length="372" mass="40384">MRKKRNMARSDSLRSEIARLQTRKGTLANDIARAEKEAVSAREAARKKKDQAARSTSASTVRTALSAAEREEKKAVTAETKIAKARKDTATVDNSIATKTASLRSAENSESRSAESKQKQVDSKRRREELAHAREVARLSASVSEIRYVEVRPPEPEKLRVLYLTANPEATEETVVLPDGTEQQYGTWLRVDREVREVRKALRGSKFRDLVEVDHCPAATINDLIDGLNDHRPHIVHFSGHANIDGLLMENEAGGEEGADIAFALFARALGATVDPPRLLVLNACESLAGADEILNTVPAVIGMSDSIDDSSAIVFASAFYSAIASAQSLSTAIEQAKVKILAAALDGSELPELRTREDIDPGTLVLVTPPV</sequence>
<dbReference type="Proteomes" id="UP000323856">
    <property type="component" value="Unassembled WGS sequence"/>
</dbReference>
<dbReference type="OrthoDB" id="8253226at2"/>
<proteinExistence type="predicted"/>
<evidence type="ECO:0000313" key="3">
    <source>
        <dbReference type="EMBL" id="KAA0977114.1"/>
    </source>
</evidence>
<evidence type="ECO:0000313" key="4">
    <source>
        <dbReference type="Proteomes" id="UP000323856"/>
    </source>
</evidence>
<evidence type="ECO:0000256" key="1">
    <source>
        <dbReference type="SAM" id="MobiDB-lite"/>
    </source>
</evidence>
<feature type="domain" description="CHAT" evidence="2">
    <location>
        <begin position="144"/>
        <end position="343"/>
    </location>
</feature>
<protein>
    <submittedName>
        <fullName evidence="3">CHAT domain-containing protein</fullName>
    </submittedName>
</protein>
<dbReference type="Pfam" id="PF12770">
    <property type="entry name" value="CHAT"/>
    <property type="match status" value="1"/>
</dbReference>
<reference evidence="3 4" key="1">
    <citation type="submission" date="2019-07" db="EMBL/GenBank/DDBJ databases">
        <title>Analysis of the biochemical properties, biological activity and biotechnological potential of siderophores and biosurfactants produced by Antarctic psychrotolerant bacteria.</title>
        <authorList>
            <person name="Styczynski M."/>
            <person name="Krucon T."/>
            <person name="Decewicz P."/>
            <person name="Dziewit L."/>
        </authorList>
    </citation>
    <scope>NUCLEOTIDE SEQUENCE [LARGE SCALE GENOMIC DNA]</scope>
    <source>
        <strain evidence="3 4">ANT_H27</strain>
    </source>
</reference>
<dbReference type="InterPro" id="IPR024983">
    <property type="entry name" value="CHAT_dom"/>
</dbReference>
<dbReference type="EMBL" id="VOBL01000008">
    <property type="protein sequence ID" value="KAA0977114.1"/>
    <property type="molecule type" value="Genomic_DNA"/>
</dbReference>
<feature type="region of interest" description="Disordered" evidence="1">
    <location>
        <begin position="39"/>
        <end position="80"/>
    </location>
</feature>
<name>A0A5B0EDJ4_9MICC</name>
<gene>
    <name evidence="3" type="ORF">FQ154_09425</name>
</gene>
<organism evidence="3 4">
    <name type="scientific">Paeniglutamicibacter gangotriensis</name>
    <dbReference type="NCBI Taxonomy" id="254787"/>
    <lineage>
        <taxon>Bacteria</taxon>
        <taxon>Bacillati</taxon>
        <taxon>Actinomycetota</taxon>
        <taxon>Actinomycetes</taxon>
        <taxon>Micrococcales</taxon>
        <taxon>Micrococcaceae</taxon>
        <taxon>Paeniglutamicibacter</taxon>
    </lineage>
</organism>
<comment type="caution">
    <text evidence="3">The sequence shown here is derived from an EMBL/GenBank/DDBJ whole genome shotgun (WGS) entry which is preliminary data.</text>
</comment>
<evidence type="ECO:0000259" key="2">
    <source>
        <dbReference type="Pfam" id="PF12770"/>
    </source>
</evidence>
<feature type="compositionally biased region" description="Basic and acidic residues" evidence="1">
    <location>
        <begin position="107"/>
        <end position="129"/>
    </location>
</feature>
<accession>A0A5B0EDJ4</accession>
<dbReference type="AlphaFoldDB" id="A0A5B0EDJ4"/>